<dbReference type="PANTHER" id="PTHR23255">
    <property type="entry name" value="TRANSFORMING GROWTH FACTOR-BETA RECEPTOR TYPE I AND II"/>
    <property type="match status" value="1"/>
</dbReference>
<dbReference type="GO" id="GO:0071363">
    <property type="term" value="P:cellular response to growth factor stimulus"/>
    <property type="evidence" value="ECO:0007669"/>
    <property type="project" value="TreeGrafter"/>
</dbReference>
<accession>A0A183B694</accession>
<keyword evidence="5" id="KW-0547">Nucleotide-binding</keyword>
<dbReference type="GO" id="GO:0005886">
    <property type="term" value="C:plasma membrane"/>
    <property type="evidence" value="ECO:0007669"/>
    <property type="project" value="TreeGrafter"/>
</dbReference>
<keyword evidence="2" id="KW-0723">Serine/threonine-protein kinase</keyword>
<dbReference type="Gene3D" id="1.10.510.10">
    <property type="entry name" value="Transferase(Phosphotransferase) domain 1"/>
    <property type="match status" value="1"/>
</dbReference>
<keyword evidence="13" id="KW-1185">Reference proteome</keyword>
<dbReference type="GO" id="GO:0043235">
    <property type="term" value="C:receptor complex"/>
    <property type="evidence" value="ECO:0007669"/>
    <property type="project" value="TreeGrafter"/>
</dbReference>
<evidence type="ECO:0000256" key="3">
    <source>
        <dbReference type="ARBA" id="ARBA00022679"/>
    </source>
</evidence>
<dbReference type="PANTHER" id="PTHR23255:SF71">
    <property type="entry name" value="RECEPTOR PROTEIN SERINE_THREONINE KINASE"/>
    <property type="match status" value="1"/>
</dbReference>
<comment type="subcellular location">
    <subcellularLocation>
        <location evidence="1">Membrane</location>
        <topology evidence="1">Single-pass membrane protein</topology>
    </subcellularLocation>
</comment>
<reference evidence="14" key="1">
    <citation type="submission" date="2016-06" db="UniProtKB">
        <authorList>
            <consortium name="WormBaseParasite"/>
        </authorList>
    </citation>
    <scope>IDENTIFICATION</scope>
</reference>
<evidence type="ECO:0000313" key="13">
    <source>
        <dbReference type="Proteomes" id="UP000272942"/>
    </source>
</evidence>
<evidence type="ECO:0000313" key="14">
    <source>
        <dbReference type="WBParaSite" id="ECPE_0001476901-mRNA-1"/>
    </source>
</evidence>
<evidence type="ECO:0000256" key="7">
    <source>
        <dbReference type="ARBA" id="ARBA00022840"/>
    </source>
</evidence>
<organism evidence="14">
    <name type="scientific">Echinostoma caproni</name>
    <dbReference type="NCBI Taxonomy" id="27848"/>
    <lineage>
        <taxon>Eukaryota</taxon>
        <taxon>Metazoa</taxon>
        <taxon>Spiralia</taxon>
        <taxon>Lophotrochozoa</taxon>
        <taxon>Platyhelminthes</taxon>
        <taxon>Trematoda</taxon>
        <taxon>Digenea</taxon>
        <taxon>Plagiorchiida</taxon>
        <taxon>Echinostomata</taxon>
        <taxon>Echinostomatoidea</taxon>
        <taxon>Echinostomatidae</taxon>
        <taxon>Echinostoma</taxon>
    </lineage>
</organism>
<keyword evidence="7" id="KW-0067">ATP-binding</keyword>
<dbReference type="GO" id="GO:0004675">
    <property type="term" value="F:transmembrane receptor protein serine/threonine kinase activity"/>
    <property type="evidence" value="ECO:0007669"/>
    <property type="project" value="InterPro"/>
</dbReference>
<keyword evidence="10" id="KW-0675">Receptor</keyword>
<keyword evidence="8" id="KW-1133">Transmembrane helix</keyword>
<dbReference type="GO" id="GO:0005524">
    <property type="term" value="F:ATP binding"/>
    <property type="evidence" value="ECO:0007669"/>
    <property type="project" value="UniProtKB-KW"/>
</dbReference>
<sequence length="172" mass="19068">MKTIVCEQGLRPMIPTVWSKHHVLVTLQDIMSECWYPSPTTRLPALRVKKSLAALRLQLDLNPNLSVRPPLSIVPPEAQQGLPPEIIYYPRVRLPDLTRNGTKAATPVVGTTATTVPTPATADANQPANWSQREVDQYPTSEPNSRPDSPSLCEKQHLLSSHVEPLVETKNL</sequence>
<feature type="compositionally biased region" description="Low complexity" evidence="11">
    <location>
        <begin position="102"/>
        <end position="124"/>
    </location>
</feature>
<evidence type="ECO:0000256" key="4">
    <source>
        <dbReference type="ARBA" id="ARBA00022692"/>
    </source>
</evidence>
<gene>
    <name evidence="12" type="ORF">ECPE_LOCUS14729</name>
</gene>
<dbReference type="Proteomes" id="UP000272942">
    <property type="component" value="Unassembled WGS sequence"/>
</dbReference>
<evidence type="ECO:0000256" key="11">
    <source>
        <dbReference type="SAM" id="MobiDB-lite"/>
    </source>
</evidence>
<dbReference type="InterPro" id="IPR000333">
    <property type="entry name" value="TGFB_receptor"/>
</dbReference>
<feature type="region of interest" description="Disordered" evidence="11">
    <location>
        <begin position="102"/>
        <end position="172"/>
    </location>
</feature>
<feature type="compositionally biased region" description="Polar residues" evidence="11">
    <location>
        <begin position="126"/>
        <end position="148"/>
    </location>
</feature>
<reference evidence="12 13" key="2">
    <citation type="submission" date="2018-11" db="EMBL/GenBank/DDBJ databases">
        <authorList>
            <consortium name="Pathogen Informatics"/>
        </authorList>
    </citation>
    <scope>NUCLEOTIDE SEQUENCE [LARGE SCALE GENOMIC DNA]</scope>
    <source>
        <strain evidence="12 13">Egypt</strain>
    </source>
</reference>
<name>A0A183B694_9TREM</name>
<proteinExistence type="predicted"/>
<evidence type="ECO:0000313" key="12">
    <source>
        <dbReference type="EMBL" id="VDP92001.1"/>
    </source>
</evidence>
<evidence type="ECO:0000256" key="8">
    <source>
        <dbReference type="ARBA" id="ARBA00022989"/>
    </source>
</evidence>
<keyword evidence="9" id="KW-0472">Membrane</keyword>
<evidence type="ECO:0000256" key="6">
    <source>
        <dbReference type="ARBA" id="ARBA00022777"/>
    </source>
</evidence>
<dbReference type="WBParaSite" id="ECPE_0001476901-mRNA-1">
    <property type="protein sequence ID" value="ECPE_0001476901-mRNA-1"/>
    <property type="gene ID" value="ECPE_0001476901"/>
</dbReference>
<evidence type="ECO:0000256" key="5">
    <source>
        <dbReference type="ARBA" id="ARBA00022741"/>
    </source>
</evidence>
<keyword evidence="3" id="KW-0808">Transferase</keyword>
<evidence type="ECO:0000256" key="10">
    <source>
        <dbReference type="ARBA" id="ARBA00023170"/>
    </source>
</evidence>
<dbReference type="OrthoDB" id="69842at2759"/>
<keyword evidence="6" id="KW-0418">Kinase</keyword>
<evidence type="ECO:0000256" key="1">
    <source>
        <dbReference type="ARBA" id="ARBA00004167"/>
    </source>
</evidence>
<keyword evidence="4" id="KW-0812">Transmembrane</keyword>
<evidence type="ECO:0000256" key="2">
    <source>
        <dbReference type="ARBA" id="ARBA00022527"/>
    </source>
</evidence>
<dbReference type="EMBL" id="UZAN01058371">
    <property type="protein sequence ID" value="VDP92001.1"/>
    <property type="molecule type" value="Genomic_DNA"/>
</dbReference>
<dbReference type="AlphaFoldDB" id="A0A183B694"/>
<evidence type="ECO:0000256" key="9">
    <source>
        <dbReference type="ARBA" id="ARBA00023136"/>
    </source>
</evidence>
<protein>
    <submittedName>
        <fullName evidence="14">PK_Tyr_Ser-Thr domain-containing protein</fullName>
    </submittedName>
</protein>